<keyword evidence="3" id="KW-1185">Reference proteome</keyword>
<reference evidence="2" key="1">
    <citation type="submission" date="2022-08" db="UniProtKB">
        <authorList>
            <consortium name="EnsemblMetazoa"/>
        </authorList>
    </citation>
    <scope>IDENTIFICATION</scope>
    <source>
        <strain evidence="2">05x7-T-G4-1.051#20</strain>
    </source>
</reference>
<proteinExistence type="predicted"/>
<feature type="compositionally biased region" description="Basic residues" evidence="1">
    <location>
        <begin position="65"/>
        <end position="76"/>
    </location>
</feature>
<evidence type="ECO:0000313" key="2">
    <source>
        <dbReference type="EnsemblMetazoa" id="G30242.1:cds"/>
    </source>
</evidence>
<sequence length="76" mass="8237">MIVTCHLVFYSVKLACGYLSSRFMADAEPSREPSSPPPPPPPAPLIIIPRDLGSSVDPPPPGAPPRRRLRIRLPSP</sequence>
<organism evidence="2 3">
    <name type="scientific">Magallana gigas</name>
    <name type="common">Pacific oyster</name>
    <name type="synonym">Crassostrea gigas</name>
    <dbReference type="NCBI Taxonomy" id="29159"/>
    <lineage>
        <taxon>Eukaryota</taxon>
        <taxon>Metazoa</taxon>
        <taxon>Spiralia</taxon>
        <taxon>Lophotrochozoa</taxon>
        <taxon>Mollusca</taxon>
        <taxon>Bivalvia</taxon>
        <taxon>Autobranchia</taxon>
        <taxon>Pteriomorphia</taxon>
        <taxon>Ostreida</taxon>
        <taxon>Ostreoidea</taxon>
        <taxon>Ostreidae</taxon>
        <taxon>Magallana</taxon>
    </lineage>
</organism>
<protein>
    <submittedName>
        <fullName evidence="2">Uncharacterized protein</fullName>
    </submittedName>
</protein>
<feature type="region of interest" description="Disordered" evidence="1">
    <location>
        <begin position="25"/>
        <end position="76"/>
    </location>
</feature>
<evidence type="ECO:0000313" key="3">
    <source>
        <dbReference type="Proteomes" id="UP000005408"/>
    </source>
</evidence>
<evidence type="ECO:0000256" key="1">
    <source>
        <dbReference type="SAM" id="MobiDB-lite"/>
    </source>
</evidence>
<dbReference type="AlphaFoldDB" id="A0A8W8LXR2"/>
<dbReference type="EnsemblMetazoa" id="G30242.1">
    <property type="protein sequence ID" value="G30242.1:cds"/>
    <property type="gene ID" value="G30242"/>
</dbReference>
<feature type="compositionally biased region" description="Pro residues" evidence="1">
    <location>
        <begin position="34"/>
        <end position="44"/>
    </location>
</feature>
<accession>A0A8W8LXR2</accession>
<name>A0A8W8LXR2_MAGGI</name>
<dbReference type="Proteomes" id="UP000005408">
    <property type="component" value="Unassembled WGS sequence"/>
</dbReference>